<dbReference type="AlphaFoldDB" id="E8KBR1"/>
<evidence type="ECO:0000313" key="2">
    <source>
        <dbReference type="EMBL" id="EFX40363.1"/>
    </source>
</evidence>
<dbReference type="NCBIfam" id="TIGR01218">
    <property type="entry name" value="Gpos_tandem_5TM"/>
    <property type="match status" value="1"/>
</dbReference>
<feature type="transmembrane region" description="Helical" evidence="1">
    <location>
        <begin position="79"/>
        <end position="99"/>
    </location>
</feature>
<feature type="transmembrane region" description="Helical" evidence="1">
    <location>
        <begin position="158"/>
        <end position="177"/>
    </location>
</feature>
<dbReference type="EMBL" id="AEVF01000011">
    <property type="protein sequence ID" value="EFX40363.1"/>
    <property type="molecule type" value="Genomic_DNA"/>
</dbReference>
<keyword evidence="1" id="KW-0812">Transmembrane</keyword>
<evidence type="ECO:0008006" key="4">
    <source>
        <dbReference type="Google" id="ProtNLM"/>
    </source>
</evidence>
<keyword evidence="3" id="KW-1185">Reference proteome</keyword>
<evidence type="ECO:0000313" key="3">
    <source>
        <dbReference type="Proteomes" id="UP000010304"/>
    </source>
</evidence>
<keyword evidence="1" id="KW-0472">Membrane</keyword>
<evidence type="ECO:0000256" key="1">
    <source>
        <dbReference type="SAM" id="Phobius"/>
    </source>
</evidence>
<feature type="transmembrane region" description="Helical" evidence="1">
    <location>
        <begin position="105"/>
        <end position="123"/>
    </location>
</feature>
<name>E8KBR1_9STRE</name>
<proteinExistence type="predicted"/>
<comment type="caution">
    <text evidence="2">The sequence shown here is derived from an EMBL/GenBank/DDBJ whole genome shotgun (WGS) entry which is preliminary data.</text>
</comment>
<feature type="transmembrane region" description="Helical" evidence="1">
    <location>
        <begin position="183"/>
        <end position="210"/>
    </location>
</feature>
<dbReference type="InterPro" id="IPR005915">
    <property type="entry name" value="Tandem_5TM"/>
</dbReference>
<sequence length="223" mass="25856">MDVVWVVNVEINFRGLDVAYFDVLEMGGKKYVLDSNSTTPKSYYWGFSPGNLEVDLIELDSNNKNFDKKIKTGSSGMRMVGIGFGLVLYKLVTSIFRYYNISHSPYLKVFLFLISILIAYIVYQSILMKSRKEISSRLPQEKKRYKIVFQNNKKKRQFHAYLFIILHVIALAIYMGLDDGTEAAVLVLNGMLAYLFIWIESGVIPLTYAYQQKYLQYKELKKV</sequence>
<protein>
    <recommendedName>
        <fullName evidence="4">Tandem five-TM protein</fullName>
    </recommendedName>
</protein>
<dbReference type="HOGENOM" id="CLU_105427_0_0_9"/>
<reference evidence="2 3" key="1">
    <citation type="submission" date="2010-12" db="EMBL/GenBank/DDBJ databases">
        <authorList>
            <person name="Muzny D."/>
            <person name="Qin X."/>
            <person name="Deng J."/>
            <person name="Jiang H."/>
            <person name="Liu Y."/>
            <person name="Qu J."/>
            <person name="Song X.-Z."/>
            <person name="Zhang L."/>
            <person name="Thornton R."/>
            <person name="Coyle M."/>
            <person name="Francisco L."/>
            <person name="Jackson L."/>
            <person name="Javaid M."/>
            <person name="Korchina V."/>
            <person name="Kovar C."/>
            <person name="Mata R."/>
            <person name="Mathew T."/>
            <person name="Ngo R."/>
            <person name="Nguyen L."/>
            <person name="Nguyen N."/>
            <person name="Okwuonu G."/>
            <person name="Ongeri F."/>
            <person name="Pham C."/>
            <person name="Simmons D."/>
            <person name="Wilczek-Boney K."/>
            <person name="Hale W."/>
            <person name="Jakkamsetti A."/>
            <person name="Pham P."/>
            <person name="Ruth R."/>
            <person name="San Lucas F."/>
            <person name="Warren J."/>
            <person name="Zhang J."/>
            <person name="Zhao Z."/>
            <person name="Zhou C."/>
            <person name="Zhu D."/>
            <person name="Lee S."/>
            <person name="Bess C."/>
            <person name="Blankenburg K."/>
            <person name="Forbes L."/>
            <person name="Fu Q."/>
            <person name="Gubbala S."/>
            <person name="Hirani K."/>
            <person name="Jayaseelan J.C."/>
            <person name="Lara F."/>
            <person name="Munidasa M."/>
            <person name="Palculict T."/>
            <person name="Patil S."/>
            <person name="Pu L.-L."/>
            <person name="Saada N."/>
            <person name="Tang L."/>
            <person name="Weissenberger G."/>
            <person name="Zhu Y."/>
            <person name="Hemphill L."/>
            <person name="Shang Y."/>
            <person name="Youmans B."/>
            <person name="Ayvaz T."/>
            <person name="Ross M."/>
            <person name="Santibanez J."/>
            <person name="Aqrawi P."/>
            <person name="Gross S."/>
            <person name="Joshi V."/>
            <person name="Fowler G."/>
            <person name="Nazareth L."/>
            <person name="Reid J."/>
            <person name="Worley K."/>
            <person name="Petrosino J."/>
            <person name="Highlander S."/>
            <person name="Gibbs R."/>
        </authorList>
    </citation>
    <scope>NUCLEOTIDE SEQUENCE [LARGE SCALE GENOMIC DNA]</scope>
    <source>
        <strain evidence="2 3">ATCC 700780</strain>
    </source>
</reference>
<keyword evidence="1" id="KW-1133">Transmembrane helix</keyword>
<accession>E8KBR1</accession>
<dbReference type="RefSeq" id="WP_006145686.1">
    <property type="nucleotide sequence ID" value="NZ_GL732463.1"/>
</dbReference>
<dbReference type="Pfam" id="PF04276">
    <property type="entry name" value="DUF443"/>
    <property type="match status" value="1"/>
</dbReference>
<organism evidence="2 3">
    <name type="scientific">Streptococcus peroris ATCC 700780</name>
    <dbReference type="NCBI Taxonomy" id="888746"/>
    <lineage>
        <taxon>Bacteria</taxon>
        <taxon>Bacillati</taxon>
        <taxon>Bacillota</taxon>
        <taxon>Bacilli</taxon>
        <taxon>Lactobacillales</taxon>
        <taxon>Streptococcaceae</taxon>
        <taxon>Streptococcus</taxon>
    </lineage>
</organism>
<dbReference type="STRING" id="888746.HMPREF9180_0916"/>
<dbReference type="Proteomes" id="UP000010304">
    <property type="component" value="Unassembled WGS sequence"/>
</dbReference>
<gene>
    <name evidence="2" type="ORF">HMPREF9180_0916</name>
</gene>